<evidence type="ECO:0000313" key="2">
    <source>
        <dbReference type="EMBL" id="KAJ5302429.1"/>
    </source>
</evidence>
<feature type="region of interest" description="Disordered" evidence="1">
    <location>
        <begin position="1"/>
        <end position="63"/>
    </location>
</feature>
<name>A0A9W9U0P9_9EURO</name>
<evidence type="ECO:0000313" key="3">
    <source>
        <dbReference type="Proteomes" id="UP001147746"/>
    </source>
</evidence>
<reference evidence="2" key="1">
    <citation type="submission" date="2022-12" db="EMBL/GenBank/DDBJ databases">
        <authorList>
            <person name="Petersen C."/>
        </authorList>
    </citation>
    <scope>NUCLEOTIDE SEQUENCE</scope>
    <source>
        <strain evidence="2">IBT 21472</strain>
    </source>
</reference>
<reference evidence="2" key="2">
    <citation type="journal article" date="2023" name="IMA Fungus">
        <title>Comparative genomic study of the Penicillium genus elucidates a diverse pangenome and 15 lateral gene transfer events.</title>
        <authorList>
            <person name="Petersen C."/>
            <person name="Sorensen T."/>
            <person name="Nielsen M.R."/>
            <person name="Sondergaard T.E."/>
            <person name="Sorensen J.L."/>
            <person name="Fitzpatrick D.A."/>
            <person name="Frisvad J.C."/>
            <person name="Nielsen K.L."/>
        </authorList>
    </citation>
    <scope>NUCLEOTIDE SEQUENCE</scope>
    <source>
        <strain evidence="2">IBT 21472</strain>
    </source>
</reference>
<organism evidence="2 3">
    <name type="scientific">Penicillium atrosanguineum</name>
    <dbReference type="NCBI Taxonomy" id="1132637"/>
    <lineage>
        <taxon>Eukaryota</taxon>
        <taxon>Fungi</taxon>
        <taxon>Dikarya</taxon>
        <taxon>Ascomycota</taxon>
        <taxon>Pezizomycotina</taxon>
        <taxon>Eurotiomycetes</taxon>
        <taxon>Eurotiomycetidae</taxon>
        <taxon>Eurotiales</taxon>
        <taxon>Aspergillaceae</taxon>
        <taxon>Penicillium</taxon>
    </lineage>
</organism>
<dbReference type="EMBL" id="JAPZBO010000009">
    <property type="protein sequence ID" value="KAJ5302429.1"/>
    <property type="molecule type" value="Genomic_DNA"/>
</dbReference>
<accession>A0A9W9U0P9</accession>
<protein>
    <submittedName>
        <fullName evidence="2">Uncharacterized protein</fullName>
    </submittedName>
</protein>
<sequence>MVRPTTAKGKKPQREPEPEPEPEVLSDAAISHEQLGDGSEEESEPPVSPTPKPKTPRLSKTSKNDLRSFIFTYSILPEMGPEEQDGFIEFDRPHDLQEYLQDNPKRYERLFDIQGDIADKLKCCPQEAR</sequence>
<proteinExistence type="predicted"/>
<dbReference type="AlphaFoldDB" id="A0A9W9U0P9"/>
<dbReference type="Proteomes" id="UP001147746">
    <property type="component" value="Unassembled WGS sequence"/>
</dbReference>
<gene>
    <name evidence="2" type="ORF">N7476_009228</name>
</gene>
<keyword evidence="3" id="KW-1185">Reference proteome</keyword>
<comment type="caution">
    <text evidence="2">The sequence shown here is derived from an EMBL/GenBank/DDBJ whole genome shotgun (WGS) entry which is preliminary data.</text>
</comment>
<evidence type="ECO:0000256" key="1">
    <source>
        <dbReference type="SAM" id="MobiDB-lite"/>
    </source>
</evidence>